<feature type="non-terminal residue" evidence="2">
    <location>
        <position position="413"/>
    </location>
</feature>
<dbReference type="Proteomes" id="UP001610411">
    <property type="component" value="Unassembled WGS sequence"/>
</dbReference>
<proteinExistence type="predicted"/>
<feature type="compositionally biased region" description="Basic and acidic residues" evidence="1">
    <location>
        <begin position="259"/>
        <end position="280"/>
    </location>
</feature>
<feature type="compositionally biased region" description="Basic and acidic residues" evidence="1">
    <location>
        <begin position="189"/>
        <end position="200"/>
    </location>
</feature>
<protein>
    <submittedName>
        <fullName evidence="2">NADH dehydrogenase [ubiquinone] flavoprotein 3, mitochondrial isoform a</fullName>
    </submittedName>
</protein>
<evidence type="ECO:0000313" key="3">
    <source>
        <dbReference type="Proteomes" id="UP001610411"/>
    </source>
</evidence>
<dbReference type="AlphaFoldDB" id="A0ABD2FAC9"/>
<dbReference type="InterPro" id="IPR026193">
    <property type="entry name" value="NDUFV3"/>
</dbReference>
<gene>
    <name evidence="2" type="ORF">WCI35_002104</name>
</gene>
<name>A0ABD2FAC9_DAUMA</name>
<sequence length="413" mass="44927">TMLLEARVFRGLASTVPLSVESGKSEKGLPPSSKKQSPPKNVVTPKEKGKLLATQAAAELSRNLSSPDSYPSVVNKSGMVASPNPDDSMLLAHEGVPKVLSRKTLVEFPQKVPSPFRKQGSGSEARQEGQKVTGDSSSSSSSSSDSESDEEGDVSEVGPRVVSKGKGGFQKPEVSHAFENTAPKIAISAKEKTWSQKPHTDFTYPQKPHQPKEKGTTIKQSEDRKDAKPKTTMPKSQVDEEFLKQDIKEKQLQNILRSNEIDKESQKPFEVKGILPDHTKSGQLDGGPTPTLLTEEARVAGQLQAAPPGAGERHLEKQMPELNGKAASPLLRKEHLKQVIEGHLKAREEILEDQVSISDLKTVPAENKDVFNEKATVLRLESEVMEDSAMPVEDPATPMEDPTTPVQDQDSTQ</sequence>
<dbReference type="GO" id="GO:0005743">
    <property type="term" value="C:mitochondrial inner membrane"/>
    <property type="evidence" value="ECO:0007669"/>
    <property type="project" value="UniProtKB-SubCell"/>
</dbReference>
<feature type="compositionally biased region" description="Low complexity" evidence="1">
    <location>
        <begin position="30"/>
        <end position="40"/>
    </location>
</feature>
<evidence type="ECO:0000313" key="2">
    <source>
        <dbReference type="EMBL" id="KAL2805465.1"/>
    </source>
</evidence>
<dbReference type="PANTHER" id="PTHR17117:SF3">
    <property type="entry name" value="NADH DEHYDROGENASE [UBIQUINONE] FLAVOPROTEIN 3, MITOCHONDRIAL"/>
    <property type="match status" value="1"/>
</dbReference>
<feature type="compositionally biased region" description="Low complexity" evidence="1">
    <location>
        <begin position="134"/>
        <end position="145"/>
    </location>
</feature>
<keyword evidence="3" id="KW-1185">Reference proteome</keyword>
<dbReference type="EMBL" id="JBFSEQ010000001">
    <property type="protein sequence ID" value="KAL2805465.1"/>
    <property type="molecule type" value="Genomic_DNA"/>
</dbReference>
<comment type="caution">
    <text evidence="2">The sequence shown here is derived from an EMBL/GenBank/DDBJ whole genome shotgun (WGS) entry which is preliminary data.</text>
</comment>
<dbReference type="PANTHER" id="PTHR17117">
    <property type="entry name" value="NADH-UBIQUINONE OXIDOREDUCTASE"/>
    <property type="match status" value="1"/>
</dbReference>
<feature type="non-terminal residue" evidence="2">
    <location>
        <position position="1"/>
    </location>
</feature>
<feature type="compositionally biased region" description="Basic and acidic residues" evidence="1">
    <location>
        <begin position="210"/>
        <end position="229"/>
    </location>
</feature>
<accession>A0ABD2FAC9</accession>
<feature type="compositionally biased region" description="Polar residues" evidence="1">
    <location>
        <begin position="404"/>
        <end position="413"/>
    </location>
</feature>
<evidence type="ECO:0000256" key="1">
    <source>
        <dbReference type="SAM" id="MobiDB-lite"/>
    </source>
</evidence>
<organism evidence="2 3">
    <name type="scientific">Daubentonia madagascariensis</name>
    <name type="common">Aye-aye</name>
    <name type="synonym">Sciurus madagascariensis</name>
    <dbReference type="NCBI Taxonomy" id="31869"/>
    <lineage>
        <taxon>Eukaryota</taxon>
        <taxon>Metazoa</taxon>
        <taxon>Chordata</taxon>
        <taxon>Craniata</taxon>
        <taxon>Vertebrata</taxon>
        <taxon>Euteleostomi</taxon>
        <taxon>Mammalia</taxon>
        <taxon>Eutheria</taxon>
        <taxon>Euarchontoglires</taxon>
        <taxon>Primates</taxon>
        <taxon>Strepsirrhini</taxon>
        <taxon>Chiromyiformes</taxon>
        <taxon>Daubentoniidae</taxon>
        <taxon>Daubentonia</taxon>
    </lineage>
</organism>
<reference evidence="2 3" key="1">
    <citation type="journal article" date="2024" name="G3 (Bethesda)">
        <title>A hybrid genome assembly of the endangered aye-aye (Daubentonia madagascariensis).</title>
        <authorList>
            <person name="Versoza C.J."/>
            <person name="Pfeifer S.P."/>
        </authorList>
    </citation>
    <scope>NUCLEOTIDE SEQUENCE [LARGE SCALE GENOMIC DNA]</scope>
    <source>
        <strain evidence="2">6821</strain>
    </source>
</reference>
<feature type="region of interest" description="Disordered" evidence="1">
    <location>
        <begin position="19"/>
        <end position="291"/>
    </location>
</feature>
<feature type="compositionally biased region" description="Polar residues" evidence="1">
    <location>
        <begin position="62"/>
        <end position="75"/>
    </location>
</feature>
<feature type="region of interest" description="Disordered" evidence="1">
    <location>
        <begin position="382"/>
        <end position="413"/>
    </location>
</feature>
<feature type="compositionally biased region" description="Basic and acidic residues" evidence="1">
    <location>
        <begin position="237"/>
        <end position="251"/>
    </location>
</feature>